<gene>
    <name evidence="3" type="ORF">G3I53_24370</name>
</gene>
<reference evidence="3" key="1">
    <citation type="submission" date="2020-01" db="EMBL/GenBank/DDBJ databases">
        <title>Insect and environment-associated Actinomycetes.</title>
        <authorList>
            <person name="Currrie C."/>
            <person name="Chevrette M."/>
            <person name="Carlson C."/>
            <person name="Stubbendieck R."/>
            <person name="Wendt-Pienkowski E."/>
        </authorList>
    </citation>
    <scope>NUCLEOTIDE SEQUENCE</scope>
    <source>
        <strain evidence="3">SID14436</strain>
    </source>
</reference>
<dbReference type="Pfam" id="PF14016">
    <property type="entry name" value="DUF4232"/>
    <property type="match status" value="1"/>
</dbReference>
<name>A0A6G3R0G6_9ACTN</name>
<evidence type="ECO:0000256" key="1">
    <source>
        <dbReference type="SAM" id="SignalP"/>
    </source>
</evidence>
<dbReference type="PROSITE" id="PS51257">
    <property type="entry name" value="PROKAR_LIPOPROTEIN"/>
    <property type="match status" value="1"/>
</dbReference>
<dbReference type="RefSeq" id="WP_164338661.1">
    <property type="nucleotide sequence ID" value="NZ_JAAGMD010000675.1"/>
</dbReference>
<feature type="domain" description="DUF4232" evidence="2">
    <location>
        <begin position="41"/>
        <end position="168"/>
    </location>
</feature>
<keyword evidence="1" id="KW-0732">Signal</keyword>
<proteinExistence type="predicted"/>
<evidence type="ECO:0000313" key="3">
    <source>
        <dbReference type="EMBL" id="NEA89092.1"/>
    </source>
</evidence>
<feature type="chain" id="PRO_5039245696" evidence="1">
    <location>
        <begin position="23"/>
        <end position="173"/>
    </location>
</feature>
<organism evidence="3">
    <name type="scientific">Streptomyces sp. SID14436</name>
    <dbReference type="NCBI Taxonomy" id="2706070"/>
    <lineage>
        <taxon>Bacteria</taxon>
        <taxon>Bacillati</taxon>
        <taxon>Actinomycetota</taxon>
        <taxon>Actinomycetes</taxon>
        <taxon>Kitasatosporales</taxon>
        <taxon>Streptomycetaceae</taxon>
        <taxon>Streptomyces</taxon>
    </lineage>
</organism>
<dbReference type="InterPro" id="IPR025326">
    <property type="entry name" value="DUF4232"/>
</dbReference>
<protein>
    <submittedName>
        <fullName evidence="3">DUF4232 domain-containing protein</fullName>
    </submittedName>
</protein>
<accession>A0A6G3R0G6</accession>
<dbReference type="AlphaFoldDB" id="A0A6G3R0G6"/>
<sequence length="173" mass="17751">MRALPVTVTAAFAALLLLTACDDGTPAEGKGQAEDRKPAACETGQVRLEAGPASTAPADGDTGEVPVTVLNEGGTCVLDGTPEVFLAGASDSETVEVPLTEGARPEEITLAEGETTSFVVTYVRGTSFNPADLHFAVASGPETKKIPWTYGGIAPTEDGGYEMSVSPYQQTGD</sequence>
<comment type="caution">
    <text evidence="3">The sequence shown here is derived from an EMBL/GenBank/DDBJ whole genome shotgun (WGS) entry which is preliminary data.</text>
</comment>
<dbReference type="EMBL" id="JAAGMD010000675">
    <property type="protein sequence ID" value="NEA89092.1"/>
    <property type="molecule type" value="Genomic_DNA"/>
</dbReference>
<evidence type="ECO:0000259" key="2">
    <source>
        <dbReference type="Pfam" id="PF14016"/>
    </source>
</evidence>
<feature type="signal peptide" evidence="1">
    <location>
        <begin position="1"/>
        <end position="22"/>
    </location>
</feature>